<dbReference type="PANTHER" id="PTHR11690:SF248">
    <property type="entry name" value="PICKPOCKET 17, ISOFORM A"/>
    <property type="match status" value="1"/>
</dbReference>
<dbReference type="Gene3D" id="2.60.470.10">
    <property type="entry name" value="Acid-sensing ion channels like domains"/>
    <property type="match status" value="1"/>
</dbReference>
<dbReference type="GO" id="GO:0015280">
    <property type="term" value="F:ligand-gated sodium channel activity"/>
    <property type="evidence" value="ECO:0007669"/>
    <property type="project" value="TreeGrafter"/>
</dbReference>
<evidence type="ECO:0000313" key="14">
    <source>
        <dbReference type="Proteomes" id="UP000735302"/>
    </source>
</evidence>
<proteinExistence type="inferred from homology"/>
<keyword evidence="14" id="KW-1185">Reference proteome</keyword>
<evidence type="ECO:0000256" key="7">
    <source>
        <dbReference type="ARBA" id="ARBA00023065"/>
    </source>
</evidence>
<evidence type="ECO:0000256" key="8">
    <source>
        <dbReference type="ARBA" id="ARBA00023136"/>
    </source>
</evidence>
<accession>A0AAV4CD40</accession>
<evidence type="ECO:0000256" key="2">
    <source>
        <dbReference type="ARBA" id="ARBA00022448"/>
    </source>
</evidence>
<comment type="similarity">
    <text evidence="11">Belongs to the amiloride-sensitive sodium channel (TC 1.A.6) family.</text>
</comment>
<dbReference type="AlphaFoldDB" id="A0AAV4CD40"/>
<comment type="subcellular location">
    <subcellularLocation>
        <location evidence="1">Membrane</location>
        <topology evidence="1">Multi-pass membrane protein</topology>
    </subcellularLocation>
</comment>
<dbReference type="InterPro" id="IPR001873">
    <property type="entry name" value="ENaC"/>
</dbReference>
<keyword evidence="2 11" id="KW-0813">Transport</keyword>
<protein>
    <submittedName>
        <fullName evidence="13">Amiloride-sensitive sodium channel subunit alpha</fullName>
    </submittedName>
</protein>
<keyword evidence="10 11" id="KW-0407">Ion channel</keyword>
<keyword evidence="3 11" id="KW-0894">Sodium channel</keyword>
<sequence>MRAGPGNGLSMEFDVQLYEYLPSTTASGLKVLIHDNGEVPFPEDGGIMAGTGAATSIAIKKTRIKRLASPYGDCIAKVDVNNKDKNLFAEIGFAYSLNACQKSCVQKHIYISCQCCSINFPCNEDALQLSTGIVAKEDNTIPICDTTDGKTFFCIQDIEEEFRDNKLDCIKNCPPACEKSSFSTTVSSAPWPTRDYRQTLLRQHGLDQNVTHLLETGERSFLKLEIYFDNLILDKIVGQPAFTWNKLLSDIGGQLGLLLGFSILTAVEILELVVVDLGLGIGLRSLWRRQIQK</sequence>
<dbReference type="Gene3D" id="1.10.287.770">
    <property type="entry name" value="YojJ-like"/>
    <property type="match status" value="1"/>
</dbReference>
<reference evidence="13 14" key="1">
    <citation type="journal article" date="2021" name="Elife">
        <title>Chloroplast acquisition without the gene transfer in kleptoplastic sea slugs, Plakobranchus ocellatus.</title>
        <authorList>
            <person name="Maeda T."/>
            <person name="Takahashi S."/>
            <person name="Yoshida T."/>
            <person name="Shimamura S."/>
            <person name="Takaki Y."/>
            <person name="Nagai Y."/>
            <person name="Toyoda A."/>
            <person name="Suzuki Y."/>
            <person name="Arimoto A."/>
            <person name="Ishii H."/>
            <person name="Satoh N."/>
            <person name="Nishiyama T."/>
            <person name="Hasebe M."/>
            <person name="Maruyama T."/>
            <person name="Minagawa J."/>
            <person name="Obokata J."/>
            <person name="Shigenobu S."/>
        </authorList>
    </citation>
    <scope>NUCLEOTIDE SEQUENCE [LARGE SCALE GENOMIC DNA]</scope>
</reference>
<dbReference type="PRINTS" id="PR01078">
    <property type="entry name" value="AMINACHANNEL"/>
</dbReference>
<organism evidence="13 14">
    <name type="scientific">Plakobranchus ocellatus</name>
    <dbReference type="NCBI Taxonomy" id="259542"/>
    <lineage>
        <taxon>Eukaryota</taxon>
        <taxon>Metazoa</taxon>
        <taxon>Spiralia</taxon>
        <taxon>Lophotrochozoa</taxon>
        <taxon>Mollusca</taxon>
        <taxon>Gastropoda</taxon>
        <taxon>Heterobranchia</taxon>
        <taxon>Euthyneura</taxon>
        <taxon>Panpulmonata</taxon>
        <taxon>Sacoglossa</taxon>
        <taxon>Placobranchoidea</taxon>
        <taxon>Plakobranchidae</taxon>
        <taxon>Plakobranchus</taxon>
    </lineage>
</organism>
<comment type="caution">
    <text evidence="13">The sequence shown here is derived from an EMBL/GenBank/DDBJ whole genome shotgun (WGS) entry which is preliminary data.</text>
</comment>
<keyword evidence="5 12" id="KW-1133">Transmembrane helix</keyword>
<dbReference type="Pfam" id="PF00858">
    <property type="entry name" value="ASC"/>
    <property type="match status" value="1"/>
</dbReference>
<keyword evidence="4 11" id="KW-0812">Transmembrane</keyword>
<evidence type="ECO:0000313" key="13">
    <source>
        <dbReference type="EMBL" id="GFO29570.1"/>
    </source>
</evidence>
<dbReference type="EMBL" id="BLXT01006168">
    <property type="protein sequence ID" value="GFO29570.1"/>
    <property type="molecule type" value="Genomic_DNA"/>
</dbReference>
<dbReference type="Proteomes" id="UP000735302">
    <property type="component" value="Unassembled WGS sequence"/>
</dbReference>
<feature type="transmembrane region" description="Helical" evidence="12">
    <location>
        <begin position="255"/>
        <end position="283"/>
    </location>
</feature>
<keyword evidence="8 12" id="KW-0472">Membrane</keyword>
<evidence type="ECO:0000256" key="9">
    <source>
        <dbReference type="ARBA" id="ARBA00023201"/>
    </source>
</evidence>
<gene>
    <name evidence="13" type="ORF">PoB_005607500</name>
</gene>
<keyword evidence="7 11" id="KW-0406">Ion transport</keyword>
<dbReference type="PANTHER" id="PTHR11690">
    <property type="entry name" value="AMILORIDE-SENSITIVE SODIUM CHANNEL-RELATED"/>
    <property type="match status" value="1"/>
</dbReference>
<evidence type="ECO:0000256" key="4">
    <source>
        <dbReference type="ARBA" id="ARBA00022692"/>
    </source>
</evidence>
<evidence type="ECO:0000256" key="1">
    <source>
        <dbReference type="ARBA" id="ARBA00004141"/>
    </source>
</evidence>
<dbReference type="GO" id="GO:0005886">
    <property type="term" value="C:plasma membrane"/>
    <property type="evidence" value="ECO:0007669"/>
    <property type="project" value="TreeGrafter"/>
</dbReference>
<evidence type="ECO:0000256" key="10">
    <source>
        <dbReference type="ARBA" id="ARBA00023303"/>
    </source>
</evidence>
<evidence type="ECO:0000256" key="5">
    <source>
        <dbReference type="ARBA" id="ARBA00022989"/>
    </source>
</evidence>
<name>A0AAV4CD40_9GAST</name>
<evidence type="ECO:0000256" key="6">
    <source>
        <dbReference type="ARBA" id="ARBA00023053"/>
    </source>
</evidence>
<evidence type="ECO:0000256" key="11">
    <source>
        <dbReference type="RuleBase" id="RU000679"/>
    </source>
</evidence>
<keyword evidence="6" id="KW-0915">Sodium</keyword>
<evidence type="ECO:0000256" key="3">
    <source>
        <dbReference type="ARBA" id="ARBA00022461"/>
    </source>
</evidence>
<keyword evidence="9 11" id="KW-0739">Sodium transport</keyword>
<evidence type="ECO:0000256" key="12">
    <source>
        <dbReference type="SAM" id="Phobius"/>
    </source>
</evidence>